<dbReference type="Gene3D" id="3.40.50.300">
    <property type="entry name" value="P-loop containing nucleotide triphosphate hydrolases"/>
    <property type="match status" value="1"/>
</dbReference>
<dbReference type="InterPro" id="IPR017479">
    <property type="entry name" value="Tyr_kinase_chain_length_EpsG"/>
</dbReference>
<dbReference type="Pfam" id="PF10609">
    <property type="entry name" value="ParA"/>
    <property type="match status" value="1"/>
</dbReference>
<proteinExistence type="predicted"/>
<evidence type="ECO:0000256" key="1">
    <source>
        <dbReference type="ARBA" id="ARBA00022741"/>
    </source>
</evidence>
<dbReference type="OrthoDB" id="9808257at2"/>
<keyword evidence="4" id="KW-1185">Reference proteome</keyword>
<evidence type="ECO:0000313" key="3">
    <source>
        <dbReference type="EMBL" id="TVO57625.1"/>
    </source>
</evidence>
<evidence type="ECO:0000313" key="4">
    <source>
        <dbReference type="Proteomes" id="UP000319502"/>
    </source>
</evidence>
<dbReference type="SUPFAM" id="SSF160246">
    <property type="entry name" value="EspE N-terminal domain-like"/>
    <property type="match status" value="1"/>
</dbReference>
<dbReference type="CDD" id="cd05387">
    <property type="entry name" value="BY-kinase"/>
    <property type="match status" value="1"/>
</dbReference>
<reference evidence="3 4" key="1">
    <citation type="submission" date="2019-07" db="EMBL/GenBank/DDBJ databases">
        <title>The pathways for chlorine oxyanion respiration interact through the shared metabolite chlorate.</title>
        <authorList>
            <person name="Barnum T.P."/>
            <person name="Cheng Y."/>
            <person name="Hill K.A."/>
            <person name="Lucas L.N."/>
            <person name="Carlson H.K."/>
            <person name="Coates J.D."/>
        </authorList>
    </citation>
    <scope>NUCLEOTIDE SEQUENCE [LARGE SCALE GENOMIC DNA]</scope>
    <source>
        <strain evidence="3 4">SFB-3</strain>
    </source>
</reference>
<accession>A0A557QXI5</accession>
<dbReference type="InterPro" id="IPR027417">
    <property type="entry name" value="P-loop_NTPase"/>
</dbReference>
<keyword evidence="1" id="KW-0547">Nucleotide-binding</keyword>
<protein>
    <submittedName>
        <fullName evidence="3">Chain length determinant protein tyrosine kinase EpsG</fullName>
    </submittedName>
</protein>
<sequence>MTTLHRVIDTAAQAPAEIRPEADRSIGALLIDAGKLKPEDAERVLRLQREQNLRFGDAAKQLGLITDADIEQALLRQFDYPYLTAGQSTVQASVVAAYQPFSPQVEALRALRSQLMLRWFDASAEQKTLAITSPGRHEGRSWITANLGVVFSQLGERTLIIDADLRNPRQHHLFGIDNRAGLSAFLSGRGGPDSIQRIPALRDLSVLPAGTVPPNPQELLARPVFAQLLAQLANEFDVILIDTPAGSLFADGQTIAVRASGALVVAQRNASRLSLLRSYTDMLRQASATVVGVILNEKP</sequence>
<dbReference type="GO" id="GO:0005524">
    <property type="term" value="F:ATP binding"/>
    <property type="evidence" value="ECO:0007669"/>
    <property type="project" value="UniProtKB-KW"/>
</dbReference>
<dbReference type="PANTHER" id="PTHR32309:SF31">
    <property type="entry name" value="CAPSULAR EXOPOLYSACCHARIDE FAMILY"/>
    <property type="match status" value="1"/>
</dbReference>
<dbReference type="RefSeq" id="WP_144309092.1">
    <property type="nucleotide sequence ID" value="NZ_VMNK01000006.1"/>
</dbReference>
<dbReference type="InterPro" id="IPR050445">
    <property type="entry name" value="Bact_polysacc_biosynth/exp"/>
</dbReference>
<dbReference type="InterPro" id="IPR033756">
    <property type="entry name" value="YlxH/NBP35"/>
</dbReference>
<dbReference type="GO" id="GO:0016301">
    <property type="term" value="F:kinase activity"/>
    <property type="evidence" value="ECO:0007669"/>
    <property type="project" value="UniProtKB-KW"/>
</dbReference>
<keyword evidence="2" id="KW-0067">ATP-binding</keyword>
<dbReference type="NCBIfam" id="TIGR03029">
    <property type="entry name" value="EpsG"/>
    <property type="match status" value="1"/>
</dbReference>
<gene>
    <name evidence="3" type="primary">epsG</name>
    <name evidence="3" type="ORF">FHP91_08090</name>
</gene>
<dbReference type="AlphaFoldDB" id="A0A557QXI5"/>
<dbReference type="NCBIfam" id="TIGR01007">
    <property type="entry name" value="eps_fam"/>
    <property type="match status" value="1"/>
</dbReference>
<dbReference type="InterPro" id="IPR037257">
    <property type="entry name" value="T2SS_E_N_sf"/>
</dbReference>
<organism evidence="3 4">
    <name type="scientific">Denitromonas halophila</name>
    <dbReference type="NCBI Taxonomy" id="1629404"/>
    <lineage>
        <taxon>Bacteria</taxon>
        <taxon>Pseudomonadati</taxon>
        <taxon>Pseudomonadota</taxon>
        <taxon>Betaproteobacteria</taxon>
        <taxon>Rhodocyclales</taxon>
        <taxon>Zoogloeaceae</taxon>
        <taxon>Denitromonas</taxon>
    </lineage>
</organism>
<keyword evidence="3" id="KW-0808">Transferase</keyword>
<dbReference type="Proteomes" id="UP000319502">
    <property type="component" value="Unassembled WGS sequence"/>
</dbReference>
<comment type="caution">
    <text evidence="3">The sequence shown here is derived from an EMBL/GenBank/DDBJ whole genome shotgun (WGS) entry which is preliminary data.</text>
</comment>
<dbReference type="SUPFAM" id="SSF52540">
    <property type="entry name" value="P-loop containing nucleoside triphosphate hydrolases"/>
    <property type="match status" value="1"/>
</dbReference>
<dbReference type="EMBL" id="VMNK01000006">
    <property type="protein sequence ID" value="TVO57625.1"/>
    <property type="molecule type" value="Genomic_DNA"/>
</dbReference>
<dbReference type="PANTHER" id="PTHR32309">
    <property type="entry name" value="TYROSINE-PROTEIN KINASE"/>
    <property type="match status" value="1"/>
</dbReference>
<dbReference type="InterPro" id="IPR005702">
    <property type="entry name" value="Wzc-like_C"/>
</dbReference>
<name>A0A557QXI5_9RHOO</name>
<keyword evidence="3" id="KW-0418">Kinase</keyword>
<evidence type="ECO:0000256" key="2">
    <source>
        <dbReference type="ARBA" id="ARBA00022840"/>
    </source>
</evidence>